<dbReference type="AlphaFoldDB" id="E5AB12"/>
<dbReference type="Proteomes" id="UP000002668">
    <property type="component" value="Genome"/>
</dbReference>
<keyword evidence="2" id="KW-1185">Reference proteome</keyword>
<organism evidence="2">
    <name type="scientific">Leptosphaeria maculans (strain JN3 / isolate v23.1.3 / race Av1-4-5-6-7-8)</name>
    <name type="common">Blackleg fungus</name>
    <name type="synonym">Phoma lingam</name>
    <dbReference type="NCBI Taxonomy" id="985895"/>
    <lineage>
        <taxon>Eukaryota</taxon>
        <taxon>Fungi</taxon>
        <taxon>Dikarya</taxon>
        <taxon>Ascomycota</taxon>
        <taxon>Pezizomycotina</taxon>
        <taxon>Dothideomycetes</taxon>
        <taxon>Pleosporomycetidae</taxon>
        <taxon>Pleosporales</taxon>
        <taxon>Pleosporineae</taxon>
        <taxon>Leptosphaeriaceae</taxon>
        <taxon>Plenodomus</taxon>
        <taxon>Plenodomus lingam/Leptosphaeria maculans species complex</taxon>
    </lineage>
</organism>
<gene>
    <name evidence="1" type="ORF">LEMA_uP019830.1</name>
</gene>
<evidence type="ECO:0000313" key="1">
    <source>
        <dbReference type="EMBL" id="CBY00853.1"/>
    </source>
</evidence>
<name>E5AB12_LEPMJ</name>
<reference evidence="2" key="1">
    <citation type="journal article" date="2011" name="Nat. Commun.">
        <title>Effector diversification within compartments of the Leptosphaeria maculans genome affected by Repeat-Induced Point mutations.</title>
        <authorList>
            <person name="Rouxel T."/>
            <person name="Grandaubert J."/>
            <person name="Hane J.K."/>
            <person name="Hoede C."/>
            <person name="van de Wouw A.P."/>
            <person name="Couloux A."/>
            <person name="Dominguez V."/>
            <person name="Anthouard V."/>
            <person name="Bally P."/>
            <person name="Bourras S."/>
            <person name="Cozijnsen A.J."/>
            <person name="Ciuffetti L.M."/>
            <person name="Degrave A."/>
            <person name="Dilmaghani A."/>
            <person name="Duret L."/>
            <person name="Fudal I."/>
            <person name="Goodwin S.B."/>
            <person name="Gout L."/>
            <person name="Glaser N."/>
            <person name="Linglin J."/>
            <person name="Kema G.H.J."/>
            <person name="Lapalu N."/>
            <person name="Lawrence C.B."/>
            <person name="May K."/>
            <person name="Meyer M."/>
            <person name="Ollivier B."/>
            <person name="Poulain J."/>
            <person name="Schoch C.L."/>
            <person name="Simon A."/>
            <person name="Spatafora J.W."/>
            <person name="Stachowiak A."/>
            <person name="Turgeon B.G."/>
            <person name="Tyler B.M."/>
            <person name="Vincent D."/>
            <person name="Weissenbach J."/>
            <person name="Amselem J."/>
            <person name="Quesneville H."/>
            <person name="Oliver R.P."/>
            <person name="Wincker P."/>
            <person name="Balesdent M.-H."/>
            <person name="Howlett B.J."/>
        </authorList>
    </citation>
    <scope>NUCLEOTIDE SEQUENCE [LARGE SCALE GENOMIC DNA]</scope>
    <source>
        <strain evidence="2">JN3 / isolate v23.1.3 / race Av1-4-5-6-7-8</strain>
    </source>
</reference>
<dbReference type="EMBL" id="FP929138">
    <property type="protein sequence ID" value="CBY00853.1"/>
    <property type="molecule type" value="Genomic_DNA"/>
</dbReference>
<proteinExistence type="predicted"/>
<sequence>MTPPLSRRNASDPSFRLYPGIQSASLDRTGPDNLLGWWSKRE</sequence>
<evidence type="ECO:0000313" key="2">
    <source>
        <dbReference type="Proteomes" id="UP000002668"/>
    </source>
</evidence>
<dbReference type="VEuPathDB" id="FungiDB:LEMA_uP019830.1"/>
<accession>E5AB12</accession>
<dbReference type="InParanoid" id="E5AB12"/>
<protein>
    <submittedName>
        <fullName evidence="1">Predicted protein</fullName>
    </submittedName>
</protein>
<dbReference type="HOGENOM" id="CLU_3260687_0_0_1"/>